<reference evidence="2" key="1">
    <citation type="submission" date="2019-08" db="EMBL/GenBank/DDBJ databases">
        <authorList>
            <person name="Kucharzyk K."/>
            <person name="Murdoch R.W."/>
            <person name="Higgins S."/>
            <person name="Loffler F."/>
        </authorList>
    </citation>
    <scope>NUCLEOTIDE SEQUENCE</scope>
</reference>
<gene>
    <name evidence="2" type="ORF">SDC9_11859</name>
</gene>
<organism evidence="2">
    <name type="scientific">bioreactor metagenome</name>
    <dbReference type="NCBI Taxonomy" id="1076179"/>
    <lineage>
        <taxon>unclassified sequences</taxon>
        <taxon>metagenomes</taxon>
        <taxon>ecological metagenomes</taxon>
    </lineage>
</organism>
<protein>
    <submittedName>
        <fullName evidence="2">Uncharacterized protein</fullName>
    </submittedName>
</protein>
<accession>A0A644TH33</accession>
<dbReference type="EMBL" id="VSSQ01000031">
    <property type="protein sequence ID" value="MPL66190.1"/>
    <property type="molecule type" value="Genomic_DNA"/>
</dbReference>
<evidence type="ECO:0000256" key="1">
    <source>
        <dbReference type="SAM" id="Coils"/>
    </source>
</evidence>
<sequence length="64" mass="7774">MRISNIYDFVIILIKKLENECIKYKEKSEDISKVKILKSELSDLHELRRKIEEFENFNNSKQNK</sequence>
<name>A0A644TH33_9ZZZZ</name>
<comment type="caution">
    <text evidence="2">The sequence shown here is derived from an EMBL/GenBank/DDBJ whole genome shotgun (WGS) entry which is preliminary data.</text>
</comment>
<feature type="coiled-coil region" evidence="1">
    <location>
        <begin position="14"/>
        <end position="64"/>
    </location>
</feature>
<evidence type="ECO:0000313" key="2">
    <source>
        <dbReference type="EMBL" id="MPL66190.1"/>
    </source>
</evidence>
<keyword evidence="1" id="KW-0175">Coiled coil</keyword>
<proteinExistence type="predicted"/>
<dbReference type="AlphaFoldDB" id="A0A644TH33"/>